<reference evidence="1" key="1">
    <citation type="submission" date="2020-08" db="EMBL/GenBank/DDBJ databases">
        <title>Multicomponent nature underlies the extraordinary mechanical properties of spider dragline silk.</title>
        <authorList>
            <person name="Kono N."/>
            <person name="Nakamura H."/>
            <person name="Mori M."/>
            <person name="Yoshida Y."/>
            <person name="Ohtoshi R."/>
            <person name="Malay A.D."/>
            <person name="Moran D.A.P."/>
            <person name="Tomita M."/>
            <person name="Numata K."/>
            <person name="Arakawa K."/>
        </authorList>
    </citation>
    <scope>NUCLEOTIDE SEQUENCE</scope>
</reference>
<evidence type="ECO:0000313" key="2">
    <source>
        <dbReference type="Proteomes" id="UP000886998"/>
    </source>
</evidence>
<proteinExistence type="predicted"/>
<protein>
    <submittedName>
        <fullName evidence="1">Uncharacterized protein</fullName>
    </submittedName>
</protein>
<sequence>MPFATVNTFRSLLSDSKSALQAVVSKSYFLSSTVKCCFDLLNWLISNDKEVAPQSIHAHYRVQGNETVNHLAKKEPQSSDNHIPHQVKC</sequence>
<organism evidence="1 2">
    <name type="scientific">Trichonephila inaurata madagascariensis</name>
    <dbReference type="NCBI Taxonomy" id="2747483"/>
    <lineage>
        <taxon>Eukaryota</taxon>
        <taxon>Metazoa</taxon>
        <taxon>Ecdysozoa</taxon>
        <taxon>Arthropoda</taxon>
        <taxon>Chelicerata</taxon>
        <taxon>Arachnida</taxon>
        <taxon>Araneae</taxon>
        <taxon>Araneomorphae</taxon>
        <taxon>Entelegynae</taxon>
        <taxon>Araneoidea</taxon>
        <taxon>Nephilidae</taxon>
        <taxon>Trichonephila</taxon>
        <taxon>Trichonephila inaurata</taxon>
    </lineage>
</organism>
<evidence type="ECO:0000313" key="1">
    <source>
        <dbReference type="EMBL" id="GFY53579.1"/>
    </source>
</evidence>
<dbReference type="Proteomes" id="UP000886998">
    <property type="component" value="Unassembled WGS sequence"/>
</dbReference>
<dbReference type="EMBL" id="BMAV01009384">
    <property type="protein sequence ID" value="GFY53579.1"/>
    <property type="molecule type" value="Genomic_DNA"/>
</dbReference>
<comment type="caution">
    <text evidence="1">The sequence shown here is derived from an EMBL/GenBank/DDBJ whole genome shotgun (WGS) entry which is preliminary data.</text>
</comment>
<name>A0A8X6XJK0_9ARAC</name>
<keyword evidence="2" id="KW-1185">Reference proteome</keyword>
<dbReference type="AlphaFoldDB" id="A0A8X6XJK0"/>
<accession>A0A8X6XJK0</accession>
<gene>
    <name evidence="1" type="ORF">TNIN_346391</name>
</gene>